<protein>
    <submittedName>
        <fullName evidence="1">Uncharacterized protein</fullName>
    </submittedName>
</protein>
<proteinExistence type="predicted"/>
<evidence type="ECO:0000313" key="1">
    <source>
        <dbReference type="EMBL" id="JAE05187.1"/>
    </source>
</evidence>
<dbReference type="AlphaFoldDB" id="A0A0A9EYN5"/>
<name>A0A0A9EYN5_ARUDO</name>
<reference evidence="1" key="1">
    <citation type="submission" date="2014-09" db="EMBL/GenBank/DDBJ databases">
        <authorList>
            <person name="Magalhaes I.L.F."/>
            <person name="Oliveira U."/>
            <person name="Santos F.R."/>
            <person name="Vidigal T.H.D.A."/>
            <person name="Brescovit A.D."/>
            <person name="Santos A.J."/>
        </authorList>
    </citation>
    <scope>NUCLEOTIDE SEQUENCE</scope>
    <source>
        <tissue evidence="1">Shoot tissue taken approximately 20 cm above the soil surface</tissue>
    </source>
</reference>
<reference evidence="1" key="2">
    <citation type="journal article" date="2015" name="Data Brief">
        <title>Shoot transcriptome of the giant reed, Arundo donax.</title>
        <authorList>
            <person name="Barrero R.A."/>
            <person name="Guerrero F.D."/>
            <person name="Moolhuijzen P."/>
            <person name="Goolsby J.A."/>
            <person name="Tidwell J."/>
            <person name="Bellgard S.E."/>
            <person name="Bellgard M.I."/>
        </authorList>
    </citation>
    <scope>NUCLEOTIDE SEQUENCE</scope>
    <source>
        <tissue evidence="1">Shoot tissue taken approximately 20 cm above the soil surface</tissue>
    </source>
</reference>
<dbReference type="EMBL" id="GBRH01192709">
    <property type="protein sequence ID" value="JAE05187.1"/>
    <property type="molecule type" value="Transcribed_RNA"/>
</dbReference>
<sequence length="18" mass="2033">MVIGHCVLYLQPLVTSPY</sequence>
<accession>A0A0A9EYN5</accession>
<organism evidence="1">
    <name type="scientific">Arundo donax</name>
    <name type="common">Giant reed</name>
    <name type="synonym">Donax arundinaceus</name>
    <dbReference type="NCBI Taxonomy" id="35708"/>
    <lineage>
        <taxon>Eukaryota</taxon>
        <taxon>Viridiplantae</taxon>
        <taxon>Streptophyta</taxon>
        <taxon>Embryophyta</taxon>
        <taxon>Tracheophyta</taxon>
        <taxon>Spermatophyta</taxon>
        <taxon>Magnoliopsida</taxon>
        <taxon>Liliopsida</taxon>
        <taxon>Poales</taxon>
        <taxon>Poaceae</taxon>
        <taxon>PACMAD clade</taxon>
        <taxon>Arundinoideae</taxon>
        <taxon>Arundineae</taxon>
        <taxon>Arundo</taxon>
    </lineage>
</organism>